<dbReference type="CDD" id="cd21039">
    <property type="entry name" value="NURR"/>
    <property type="match status" value="2"/>
</dbReference>
<name>A0AAX4PNA4_9CHLO</name>
<evidence type="ECO:0000313" key="3">
    <source>
        <dbReference type="EMBL" id="WZN67336.1"/>
    </source>
</evidence>
<keyword evidence="4" id="KW-1185">Reference proteome</keyword>
<protein>
    <recommendedName>
        <fullName evidence="2">Heterogeneous nuclear ribonucleoprotein Q acidic domain-containing protein</fullName>
    </recommendedName>
</protein>
<proteinExistence type="predicted"/>
<reference evidence="3 4" key="1">
    <citation type="submission" date="2024-03" db="EMBL/GenBank/DDBJ databases">
        <title>Complete genome sequence of the green alga Chloropicon roscoffensis RCC1871.</title>
        <authorList>
            <person name="Lemieux C."/>
            <person name="Pombert J.-F."/>
            <person name="Otis C."/>
            <person name="Turmel M."/>
        </authorList>
    </citation>
    <scope>NUCLEOTIDE SEQUENCE [LARGE SCALE GENOMIC DNA]</scope>
    <source>
        <strain evidence="3 4">RCC1871</strain>
    </source>
</reference>
<dbReference type="Pfam" id="PF18360">
    <property type="entry name" value="hnRNP_Q_AcD"/>
    <property type="match status" value="3"/>
</dbReference>
<feature type="domain" description="Heterogeneous nuclear ribonucleoprotein Q acidic" evidence="2">
    <location>
        <begin position="336"/>
        <end position="402"/>
    </location>
</feature>
<gene>
    <name evidence="3" type="ORF">HKI87_19g89110</name>
</gene>
<organism evidence="3 4">
    <name type="scientific">Chloropicon roscoffensis</name>
    <dbReference type="NCBI Taxonomy" id="1461544"/>
    <lineage>
        <taxon>Eukaryota</taxon>
        <taxon>Viridiplantae</taxon>
        <taxon>Chlorophyta</taxon>
        <taxon>Chloropicophyceae</taxon>
        <taxon>Chloropicales</taxon>
        <taxon>Chloropicaceae</taxon>
        <taxon>Chloropicon</taxon>
    </lineage>
</organism>
<feature type="region of interest" description="Disordered" evidence="1">
    <location>
        <begin position="407"/>
        <end position="462"/>
    </location>
</feature>
<dbReference type="Proteomes" id="UP001472866">
    <property type="component" value="Chromosome 19"/>
</dbReference>
<feature type="compositionally biased region" description="Polar residues" evidence="1">
    <location>
        <begin position="417"/>
        <end position="440"/>
    </location>
</feature>
<dbReference type="AlphaFoldDB" id="A0AAX4PNA4"/>
<evidence type="ECO:0000313" key="4">
    <source>
        <dbReference type="Proteomes" id="UP001472866"/>
    </source>
</evidence>
<feature type="domain" description="Heterogeneous nuclear ribonucleoprotein Q acidic" evidence="2">
    <location>
        <begin position="619"/>
        <end position="684"/>
    </location>
</feature>
<feature type="domain" description="Heterogeneous nuclear ribonucleoprotein Q acidic" evidence="2">
    <location>
        <begin position="241"/>
        <end position="307"/>
    </location>
</feature>
<feature type="compositionally biased region" description="Polar residues" evidence="1">
    <location>
        <begin position="158"/>
        <end position="176"/>
    </location>
</feature>
<sequence length="691" mass="76523">MVPPVEEDLQLQDGDFVDDIDDKDVGEVLDFLLSDGTKPPGVGGASPQGGPADGPSTPPKKLPQLKIKREPVVDRENGDANCRTTKPLTINVKQKQRSHSRERSNDLSTTQKKRNSDGFIAAYSLDGDDEVATPTKKKKGPFSANSEGASEPGGVLSRSGSINLGRSSFSDPNNVWDTRNERIRRLSTSTKGSSGSEAEGTSSATFKDALGGAKECTAQELRKYSNGSEEAKFLIRKMKTELRQEYFKLIDKNIISEYDVDNLCLQTLCQLETAEAMGALRVLENESMFSSFRNVSAYLAQIINNLRHEKVKDPMGKMRKEASKTDLLVPKSKVKLLPSVQNTMDKLFKSGQVQPNMMTPLLYESLATLPESGALQVLVTIEGIDMAKIRNFTAFFISLVNKCKRESSRQGSSRQGLNSRYSVTDSPRWTNKKTSPFSHSQPRHFSQHTDENPSRWAASGQQDLKDHSKLQKALGVRTNELHQLSPFATFVPASVALKLQNLHDKGVTFVTVLDERSWKTLGTLEESLAISVVSDVGDRLVQDGLMPEHSKFNKVRNVNAFFLDLVRKQSEMLAAASGHATDALPMHPPPMTNGTAVSSFSPNARHLDPNRFDVLSPGMKKELDLLVSSSCGLLTHEMFDSRALKILNRLGDANMKLVCEQLRKVNTRRVRNLFAFFLGMCRNFLNGELRK</sequence>
<feature type="region of interest" description="Disordered" evidence="1">
    <location>
        <begin position="1"/>
        <end position="20"/>
    </location>
</feature>
<dbReference type="InterPro" id="IPR041337">
    <property type="entry name" value="hnRNP_Q_AcD"/>
</dbReference>
<feature type="region of interest" description="Disordered" evidence="1">
    <location>
        <begin position="32"/>
        <end position="176"/>
    </location>
</feature>
<feature type="compositionally biased region" description="Polar residues" evidence="1">
    <location>
        <begin position="82"/>
        <end position="93"/>
    </location>
</feature>
<evidence type="ECO:0000256" key="1">
    <source>
        <dbReference type="SAM" id="MobiDB-lite"/>
    </source>
</evidence>
<feature type="compositionally biased region" description="Basic and acidic residues" evidence="1">
    <location>
        <begin position="67"/>
        <end position="78"/>
    </location>
</feature>
<accession>A0AAX4PNA4</accession>
<evidence type="ECO:0000259" key="2">
    <source>
        <dbReference type="Pfam" id="PF18360"/>
    </source>
</evidence>
<dbReference type="EMBL" id="CP151519">
    <property type="protein sequence ID" value="WZN67336.1"/>
    <property type="molecule type" value="Genomic_DNA"/>
</dbReference>